<proteinExistence type="predicted"/>
<reference evidence="2" key="1">
    <citation type="journal article" date="2022" name="bioRxiv">
        <title>Sequencing and chromosome-scale assembly of the giantPleurodeles waltlgenome.</title>
        <authorList>
            <person name="Brown T."/>
            <person name="Elewa A."/>
            <person name="Iarovenko S."/>
            <person name="Subramanian E."/>
            <person name="Araus A.J."/>
            <person name="Petzold A."/>
            <person name="Susuki M."/>
            <person name="Suzuki K.-i.T."/>
            <person name="Hayashi T."/>
            <person name="Toyoda A."/>
            <person name="Oliveira C."/>
            <person name="Osipova E."/>
            <person name="Leigh N.D."/>
            <person name="Simon A."/>
            <person name="Yun M.H."/>
        </authorList>
    </citation>
    <scope>NUCLEOTIDE SEQUENCE</scope>
    <source>
        <strain evidence="2">20211129_DDA</strain>
        <tissue evidence="2">Liver</tissue>
    </source>
</reference>
<organism evidence="2 3">
    <name type="scientific">Pleurodeles waltl</name>
    <name type="common">Iberian ribbed newt</name>
    <dbReference type="NCBI Taxonomy" id="8319"/>
    <lineage>
        <taxon>Eukaryota</taxon>
        <taxon>Metazoa</taxon>
        <taxon>Chordata</taxon>
        <taxon>Craniata</taxon>
        <taxon>Vertebrata</taxon>
        <taxon>Euteleostomi</taxon>
        <taxon>Amphibia</taxon>
        <taxon>Batrachia</taxon>
        <taxon>Caudata</taxon>
        <taxon>Salamandroidea</taxon>
        <taxon>Salamandridae</taxon>
        <taxon>Pleurodelinae</taxon>
        <taxon>Pleurodeles</taxon>
    </lineage>
</organism>
<gene>
    <name evidence="2" type="ORF">NDU88_003499</name>
</gene>
<dbReference type="EMBL" id="JANPWB010000005">
    <property type="protein sequence ID" value="KAJ1186718.1"/>
    <property type="molecule type" value="Genomic_DNA"/>
</dbReference>
<name>A0AAV7UCZ1_PLEWA</name>
<keyword evidence="3" id="KW-1185">Reference proteome</keyword>
<feature type="region of interest" description="Disordered" evidence="1">
    <location>
        <begin position="46"/>
        <end position="108"/>
    </location>
</feature>
<comment type="caution">
    <text evidence="2">The sequence shown here is derived from an EMBL/GenBank/DDBJ whole genome shotgun (WGS) entry which is preliminary data.</text>
</comment>
<sequence length="243" mass="24887">MGLGGAEVGAPARPPGNKLVAVCGDHAPRWAGPQVQGGTALAGHVTKVEKQTRPRQAGEAGPRTPILCSDGGKGSLESVMGRGKGGSQGKDKGALGDPEFLGEEDREGWGAQGGVGVQGKGWEAENSGDSSGAGSVRGRELSHILEWSDEADQEVEEDGITLKVHPPSCAYGGVRKAGGGELDKGAGSSDSDGVVGGEEASCRATLLRFFMVILHSVCNEYETAQFLIPDVLLIISALKKSKG</sequence>
<evidence type="ECO:0000313" key="3">
    <source>
        <dbReference type="Proteomes" id="UP001066276"/>
    </source>
</evidence>
<protein>
    <submittedName>
        <fullName evidence="2">Uncharacterized protein</fullName>
    </submittedName>
</protein>
<accession>A0AAV7UCZ1</accession>
<evidence type="ECO:0000256" key="1">
    <source>
        <dbReference type="SAM" id="MobiDB-lite"/>
    </source>
</evidence>
<dbReference type="AlphaFoldDB" id="A0AAV7UCZ1"/>
<dbReference type="Proteomes" id="UP001066276">
    <property type="component" value="Chromosome 3_1"/>
</dbReference>
<evidence type="ECO:0000313" key="2">
    <source>
        <dbReference type="EMBL" id="KAJ1186718.1"/>
    </source>
</evidence>